<keyword evidence="7" id="KW-0443">Lipid metabolism</keyword>
<evidence type="ECO:0000256" key="3">
    <source>
        <dbReference type="ARBA" id="ARBA00012948"/>
    </source>
</evidence>
<dbReference type="NCBIfam" id="NF005559">
    <property type="entry name" value="PRK07231.1"/>
    <property type="match status" value="1"/>
</dbReference>
<comment type="catalytic activity">
    <reaction evidence="6 7">
        <text>a (3R)-hydroxyacyl-[ACP] + NADP(+) = a 3-oxoacyl-[ACP] + NADPH + H(+)</text>
        <dbReference type="Rhea" id="RHEA:17397"/>
        <dbReference type="Rhea" id="RHEA-COMP:9916"/>
        <dbReference type="Rhea" id="RHEA-COMP:9945"/>
        <dbReference type="ChEBI" id="CHEBI:15378"/>
        <dbReference type="ChEBI" id="CHEBI:57783"/>
        <dbReference type="ChEBI" id="CHEBI:58349"/>
        <dbReference type="ChEBI" id="CHEBI:78776"/>
        <dbReference type="ChEBI" id="CHEBI:78827"/>
        <dbReference type="EC" id="1.1.1.100"/>
    </reaction>
</comment>
<dbReference type="NCBIfam" id="NF009466">
    <property type="entry name" value="PRK12826.1-2"/>
    <property type="match status" value="1"/>
</dbReference>
<dbReference type="GO" id="GO:0004316">
    <property type="term" value="F:3-oxoacyl-[acyl-carrier-protein] reductase (NADPH) activity"/>
    <property type="evidence" value="ECO:0007669"/>
    <property type="project" value="UniProtKB-EC"/>
</dbReference>
<dbReference type="PANTHER" id="PTHR42879">
    <property type="entry name" value="3-OXOACYL-(ACYL-CARRIER-PROTEIN) REDUCTASE"/>
    <property type="match status" value="1"/>
</dbReference>
<dbReference type="Pfam" id="PF13561">
    <property type="entry name" value="adh_short_C2"/>
    <property type="match status" value="1"/>
</dbReference>
<dbReference type="PRINTS" id="PR00081">
    <property type="entry name" value="GDHRDH"/>
</dbReference>
<keyword evidence="10" id="KW-1185">Reference proteome</keyword>
<dbReference type="RefSeq" id="WP_281093744.1">
    <property type="nucleotide sequence ID" value="NZ_JARYZI010000004.1"/>
</dbReference>
<evidence type="ECO:0000256" key="1">
    <source>
        <dbReference type="ARBA" id="ARBA00005194"/>
    </source>
</evidence>
<dbReference type="InterPro" id="IPR011284">
    <property type="entry name" value="3oxo_ACP_reduc"/>
</dbReference>
<comment type="function">
    <text evidence="7">Catalyzes the NADPH-dependent reduction of beta-ketoacyl-ACP substrates to beta-hydroxyacyl-ACP products, the first reductive step in the elongation cycle of fatty acid biosynthesis.</text>
</comment>
<organism evidence="9 10">
    <name type="scientific">Fusibacter bizertensis</name>
    <dbReference type="NCBI Taxonomy" id="1488331"/>
    <lineage>
        <taxon>Bacteria</taxon>
        <taxon>Bacillati</taxon>
        <taxon>Bacillota</taxon>
        <taxon>Clostridia</taxon>
        <taxon>Eubacteriales</taxon>
        <taxon>Eubacteriales Family XII. Incertae Sedis</taxon>
        <taxon>Fusibacter</taxon>
    </lineage>
</organism>
<comment type="subunit">
    <text evidence="7">Homotetramer.</text>
</comment>
<evidence type="ECO:0000259" key="8">
    <source>
        <dbReference type="SMART" id="SM00822"/>
    </source>
</evidence>
<evidence type="ECO:0000256" key="6">
    <source>
        <dbReference type="ARBA" id="ARBA00048508"/>
    </source>
</evidence>
<evidence type="ECO:0000256" key="4">
    <source>
        <dbReference type="ARBA" id="ARBA00023002"/>
    </source>
</evidence>
<dbReference type="PANTHER" id="PTHR42879:SF2">
    <property type="entry name" value="3-OXOACYL-[ACYL-CARRIER-PROTEIN] REDUCTASE FABG"/>
    <property type="match status" value="1"/>
</dbReference>
<proteinExistence type="inferred from homology"/>
<comment type="similarity">
    <text evidence="2 7">Belongs to the short-chain dehydrogenases/reductases (SDR) family.</text>
</comment>
<keyword evidence="7" id="KW-0275">Fatty acid biosynthesis</keyword>
<dbReference type="InterPro" id="IPR050259">
    <property type="entry name" value="SDR"/>
</dbReference>
<comment type="pathway">
    <text evidence="1 7">Lipid metabolism; fatty acid biosynthesis.</text>
</comment>
<dbReference type="InterPro" id="IPR036291">
    <property type="entry name" value="NAD(P)-bd_dom_sf"/>
</dbReference>
<name>A0ABT6NBW0_9FIRM</name>
<dbReference type="SUPFAM" id="SSF51735">
    <property type="entry name" value="NAD(P)-binding Rossmann-fold domains"/>
    <property type="match status" value="1"/>
</dbReference>
<dbReference type="InterPro" id="IPR020904">
    <property type="entry name" value="Sc_DH/Rdtase_CS"/>
</dbReference>
<dbReference type="PROSITE" id="PS00061">
    <property type="entry name" value="ADH_SHORT"/>
    <property type="match status" value="1"/>
</dbReference>
<evidence type="ECO:0000313" key="10">
    <source>
        <dbReference type="Proteomes" id="UP001158045"/>
    </source>
</evidence>
<dbReference type="NCBIfam" id="TIGR01830">
    <property type="entry name" value="3oxo_ACP_reduc"/>
    <property type="match status" value="1"/>
</dbReference>
<dbReference type="EC" id="1.1.1.100" evidence="3 7"/>
<evidence type="ECO:0000256" key="7">
    <source>
        <dbReference type="RuleBase" id="RU366074"/>
    </source>
</evidence>
<accession>A0ABT6NBW0</accession>
<feature type="domain" description="Ketoreductase" evidence="8">
    <location>
        <begin position="2"/>
        <end position="179"/>
    </location>
</feature>
<keyword evidence="7" id="KW-0276">Fatty acid metabolism</keyword>
<evidence type="ECO:0000313" key="9">
    <source>
        <dbReference type="EMBL" id="MDH8677915.1"/>
    </source>
</evidence>
<gene>
    <name evidence="9" type="primary">fabG</name>
    <name evidence="9" type="ORF">QE109_07135</name>
</gene>
<sequence length="240" mass="25488">MKVAIVTGAGRGIGRSIATALSKDGYSLVLNYRSNVTELEQFVSEIGADAILVKGDIRNFEDAEELVKSAVTHYGRLDLLVNNAGITKDTLLLRMSEDDFDTVTSTNLKGTFNCTKHAAKVMFKQRSGAIVNISSVVGITGNIGQSNYAASKAGVIGFTKAVARELAPRGVRVNAVAPGFIATQMTDVIHEDIKKATLSNIPMGKFGEAEDVANLVLFLASEKAKYITGQVVQVDGGMAM</sequence>
<dbReference type="Proteomes" id="UP001158045">
    <property type="component" value="Unassembled WGS sequence"/>
</dbReference>
<comment type="caution">
    <text evidence="9">The sequence shown here is derived from an EMBL/GenBank/DDBJ whole genome shotgun (WGS) entry which is preliminary data.</text>
</comment>
<dbReference type="CDD" id="cd05333">
    <property type="entry name" value="BKR_SDR_c"/>
    <property type="match status" value="1"/>
</dbReference>
<reference evidence="9 10" key="1">
    <citation type="submission" date="2023-04" db="EMBL/GenBank/DDBJ databases">
        <title>Fusibacter bizertensis strain WBS, isolated from littoral bottom sediments of the Arctic seas - biochemical and genomic analysis.</title>
        <authorList>
            <person name="Brioukhanov A.L."/>
        </authorList>
    </citation>
    <scope>NUCLEOTIDE SEQUENCE [LARGE SCALE GENOMIC DNA]</scope>
    <source>
        <strain evidence="9 10">WBS</strain>
    </source>
</reference>
<dbReference type="PRINTS" id="PR00080">
    <property type="entry name" value="SDRFAMILY"/>
</dbReference>
<evidence type="ECO:0000256" key="5">
    <source>
        <dbReference type="ARBA" id="ARBA00023221"/>
    </source>
</evidence>
<dbReference type="InterPro" id="IPR002347">
    <property type="entry name" value="SDR_fam"/>
</dbReference>
<dbReference type="SMART" id="SM00822">
    <property type="entry name" value="PKS_KR"/>
    <property type="match status" value="1"/>
</dbReference>
<keyword evidence="7" id="KW-0521">NADP</keyword>
<keyword evidence="5" id="KW-0753">Steroid metabolism</keyword>
<dbReference type="InterPro" id="IPR057326">
    <property type="entry name" value="KR_dom"/>
</dbReference>
<evidence type="ECO:0000256" key="2">
    <source>
        <dbReference type="ARBA" id="ARBA00006484"/>
    </source>
</evidence>
<dbReference type="EMBL" id="JARYZI010000004">
    <property type="protein sequence ID" value="MDH8677915.1"/>
    <property type="molecule type" value="Genomic_DNA"/>
</dbReference>
<keyword evidence="4 7" id="KW-0560">Oxidoreductase</keyword>
<keyword evidence="7" id="KW-0444">Lipid biosynthesis</keyword>
<protein>
    <recommendedName>
        <fullName evidence="3 7">3-oxoacyl-[acyl-carrier-protein] reductase</fullName>
        <ecNumber evidence="3 7">1.1.1.100</ecNumber>
    </recommendedName>
</protein>
<dbReference type="Gene3D" id="3.40.50.720">
    <property type="entry name" value="NAD(P)-binding Rossmann-like Domain"/>
    <property type="match status" value="1"/>
</dbReference>